<evidence type="ECO:0000313" key="11">
    <source>
        <dbReference type="Proteomes" id="UP000464314"/>
    </source>
</evidence>
<evidence type="ECO:0000256" key="3">
    <source>
        <dbReference type="ARBA" id="ARBA00022722"/>
    </source>
</evidence>
<dbReference type="RefSeq" id="WP_161838023.1">
    <property type="nucleotide sequence ID" value="NZ_CP048000.1"/>
</dbReference>
<dbReference type="InterPro" id="IPR038763">
    <property type="entry name" value="DHH_sf"/>
</dbReference>
<dbReference type="GO" id="GO:0008409">
    <property type="term" value="F:5'-3' exonuclease activity"/>
    <property type="evidence" value="ECO:0007669"/>
    <property type="project" value="InterPro"/>
</dbReference>
<evidence type="ECO:0000256" key="2">
    <source>
        <dbReference type="ARBA" id="ARBA00019841"/>
    </source>
</evidence>
<dbReference type="Gene3D" id="3.10.310.30">
    <property type="match status" value="1"/>
</dbReference>
<dbReference type="InterPro" id="IPR051673">
    <property type="entry name" value="SSDNA_exonuclease_RecJ"/>
</dbReference>
<feature type="coiled-coil region" evidence="6">
    <location>
        <begin position="310"/>
        <end position="337"/>
    </location>
</feature>
<dbReference type="KEGG" id="anr:Ana3638_10780"/>
<dbReference type="AlphaFoldDB" id="A0A6P1TLN4"/>
<evidence type="ECO:0000256" key="6">
    <source>
        <dbReference type="SAM" id="Coils"/>
    </source>
</evidence>
<accession>A0A6P1TLN4</accession>
<dbReference type="Gene3D" id="3.90.1640.30">
    <property type="match status" value="1"/>
</dbReference>
<evidence type="ECO:0000256" key="1">
    <source>
        <dbReference type="ARBA" id="ARBA00005915"/>
    </source>
</evidence>
<sequence length="590" mass="66635">MEKWVLKNKKADFTAMMKQYKISEVIARLLVNRNHEEAEDIKAFLHPDIGYLHNPLTMKDMVKACDILTDKIKQGKKIRIVGDYDVDGVASTYVLYTALNNCKATVDYEIPDRVKDGYGINMNIIEAASLDGIDTILTCDNGISAKEQIEKAKELGMTVIITDHHDVPFMEEGDRKEYIIPKGDAVVNPKQHDCQYPFKCLCGAAVAFKLVQILYDRFGIDKKETDKLLEVVAIATVCDVMDLVNENRIIVKNGLELLKKTNNFGLKALMEKNNINLINLSAYHLGYIIGPCLNASGRLDTAKKGLRLLLSETKEEADLLAGELKQLNDTRKEMTAKSLEQAIKLVEDGGMEEDKVLVVYLKDCHESLAGIIAGRLKERYNKPAIVLTDSEAAIKGSCRSIEQYNIYEELTKCKHLLLKYGGHPLAAGLSLAETEVERLRKTLNQNTLLTTEDLIPKISIDILLPLGYLNEELVMELERMEPFGKGNLKPVFAEKNLRIRRASIFGKNSNVLKLQVANEYGRVMDAVYFGEVEVFLNNLREGYGREEIDKMFQNRDNAVKLSVTYYPSINEYGGNRTVQIIIQNYQMIFQ</sequence>
<dbReference type="GO" id="GO:0006310">
    <property type="term" value="P:DNA recombination"/>
    <property type="evidence" value="ECO:0007669"/>
    <property type="project" value="InterPro"/>
</dbReference>
<evidence type="ECO:0000256" key="5">
    <source>
        <dbReference type="ARBA" id="ARBA00022839"/>
    </source>
</evidence>
<evidence type="ECO:0000313" key="10">
    <source>
        <dbReference type="EMBL" id="QHQ61197.1"/>
    </source>
</evidence>
<feature type="domain" description="RecJ OB" evidence="9">
    <location>
        <begin position="460"/>
        <end position="583"/>
    </location>
</feature>
<protein>
    <recommendedName>
        <fullName evidence="2">Single-stranded-DNA-specific exonuclease RecJ</fullName>
    </recommendedName>
</protein>
<dbReference type="InterPro" id="IPR003156">
    <property type="entry name" value="DHHA1_dom"/>
</dbReference>
<evidence type="ECO:0000256" key="4">
    <source>
        <dbReference type="ARBA" id="ARBA00022801"/>
    </source>
</evidence>
<dbReference type="InterPro" id="IPR041122">
    <property type="entry name" value="RecJ_OB"/>
</dbReference>
<evidence type="ECO:0000259" key="8">
    <source>
        <dbReference type="Pfam" id="PF02272"/>
    </source>
</evidence>
<dbReference type="PANTHER" id="PTHR30255">
    <property type="entry name" value="SINGLE-STRANDED-DNA-SPECIFIC EXONUCLEASE RECJ"/>
    <property type="match status" value="1"/>
</dbReference>
<dbReference type="GO" id="GO:0003676">
    <property type="term" value="F:nucleic acid binding"/>
    <property type="evidence" value="ECO:0007669"/>
    <property type="project" value="InterPro"/>
</dbReference>
<evidence type="ECO:0000259" key="7">
    <source>
        <dbReference type="Pfam" id="PF01368"/>
    </source>
</evidence>
<dbReference type="Pfam" id="PF01368">
    <property type="entry name" value="DHH"/>
    <property type="match status" value="1"/>
</dbReference>
<keyword evidence="11" id="KW-1185">Reference proteome</keyword>
<proteinExistence type="inferred from homology"/>
<keyword evidence="6" id="KW-0175">Coiled coil</keyword>
<dbReference type="InterPro" id="IPR004610">
    <property type="entry name" value="RecJ"/>
</dbReference>
<keyword evidence="3" id="KW-0540">Nuclease</keyword>
<organism evidence="10 11">
    <name type="scientific">Anaerocolumna sedimenticola</name>
    <dbReference type="NCBI Taxonomy" id="2696063"/>
    <lineage>
        <taxon>Bacteria</taxon>
        <taxon>Bacillati</taxon>
        <taxon>Bacillota</taxon>
        <taxon>Clostridia</taxon>
        <taxon>Lachnospirales</taxon>
        <taxon>Lachnospiraceae</taxon>
        <taxon>Anaerocolumna</taxon>
    </lineage>
</organism>
<comment type="similarity">
    <text evidence="1">Belongs to the RecJ family.</text>
</comment>
<feature type="domain" description="DDH" evidence="7">
    <location>
        <begin position="77"/>
        <end position="236"/>
    </location>
</feature>
<dbReference type="PANTHER" id="PTHR30255:SF2">
    <property type="entry name" value="SINGLE-STRANDED-DNA-SPECIFIC EXONUCLEASE RECJ"/>
    <property type="match status" value="1"/>
</dbReference>
<name>A0A6P1TLN4_9FIRM</name>
<dbReference type="NCBIfam" id="TIGR00644">
    <property type="entry name" value="recJ"/>
    <property type="match status" value="1"/>
</dbReference>
<feature type="domain" description="DHHA1" evidence="8">
    <location>
        <begin position="354"/>
        <end position="445"/>
    </location>
</feature>
<dbReference type="EMBL" id="CP048000">
    <property type="protein sequence ID" value="QHQ61197.1"/>
    <property type="molecule type" value="Genomic_DNA"/>
</dbReference>
<dbReference type="GO" id="GO:0006281">
    <property type="term" value="P:DNA repair"/>
    <property type="evidence" value="ECO:0007669"/>
    <property type="project" value="InterPro"/>
</dbReference>
<keyword evidence="4" id="KW-0378">Hydrolase</keyword>
<dbReference type="Proteomes" id="UP000464314">
    <property type="component" value="Chromosome"/>
</dbReference>
<gene>
    <name evidence="10" type="primary">recJ</name>
    <name evidence="10" type="ORF">Ana3638_10780</name>
</gene>
<dbReference type="InterPro" id="IPR001667">
    <property type="entry name" value="DDH_dom"/>
</dbReference>
<dbReference type="SUPFAM" id="SSF64182">
    <property type="entry name" value="DHH phosphoesterases"/>
    <property type="match status" value="1"/>
</dbReference>
<dbReference type="Pfam" id="PF02272">
    <property type="entry name" value="DHHA1"/>
    <property type="match status" value="1"/>
</dbReference>
<reference evidence="10 11" key="1">
    <citation type="submission" date="2020-01" db="EMBL/GenBank/DDBJ databases">
        <title>Genome analysis of Anaerocolumna sp. CBA3638.</title>
        <authorList>
            <person name="Kim J."/>
            <person name="Roh S.W."/>
        </authorList>
    </citation>
    <scope>NUCLEOTIDE SEQUENCE [LARGE SCALE GENOMIC DNA]</scope>
    <source>
        <strain evidence="10 11">CBA3638</strain>
    </source>
</reference>
<keyword evidence="5 10" id="KW-0269">Exonuclease</keyword>
<evidence type="ECO:0000259" key="9">
    <source>
        <dbReference type="Pfam" id="PF17768"/>
    </source>
</evidence>
<dbReference type="Pfam" id="PF17768">
    <property type="entry name" value="RecJ_OB"/>
    <property type="match status" value="1"/>
</dbReference>